<feature type="region of interest" description="Disordered" evidence="2">
    <location>
        <begin position="304"/>
        <end position="350"/>
    </location>
</feature>
<keyword evidence="1" id="KW-0175">Coiled coil</keyword>
<reference evidence="3" key="1">
    <citation type="submission" date="2023-06" db="EMBL/GenBank/DDBJ databases">
        <title>Black Yeasts Isolated from many extreme environments.</title>
        <authorList>
            <person name="Coleine C."/>
            <person name="Stajich J.E."/>
            <person name="Selbmann L."/>
        </authorList>
    </citation>
    <scope>NUCLEOTIDE SEQUENCE</scope>
    <source>
        <strain evidence="3">CCFEE 5200</strain>
    </source>
</reference>
<feature type="region of interest" description="Disordered" evidence="2">
    <location>
        <begin position="363"/>
        <end position="396"/>
    </location>
</feature>
<feature type="region of interest" description="Disordered" evidence="2">
    <location>
        <begin position="418"/>
        <end position="488"/>
    </location>
</feature>
<feature type="region of interest" description="Disordered" evidence="2">
    <location>
        <begin position="954"/>
        <end position="1017"/>
    </location>
</feature>
<gene>
    <name evidence="3" type="ORF">LTR91_020467</name>
</gene>
<feature type="compositionally biased region" description="Polar residues" evidence="2">
    <location>
        <begin position="539"/>
        <end position="575"/>
    </location>
</feature>
<protein>
    <submittedName>
        <fullName evidence="3">Uncharacterized protein</fullName>
    </submittedName>
</protein>
<feature type="coiled-coil region" evidence="1">
    <location>
        <begin position="233"/>
        <end position="260"/>
    </location>
</feature>
<feature type="compositionally biased region" description="Polar residues" evidence="2">
    <location>
        <begin position="89"/>
        <end position="115"/>
    </location>
</feature>
<accession>A0AAN6H7R1</accession>
<proteinExistence type="predicted"/>
<keyword evidence="4" id="KW-1185">Reference proteome</keyword>
<feature type="compositionally biased region" description="Polar residues" evidence="2">
    <location>
        <begin position="624"/>
        <end position="633"/>
    </location>
</feature>
<feature type="region of interest" description="Disordered" evidence="2">
    <location>
        <begin position="33"/>
        <end position="129"/>
    </location>
</feature>
<evidence type="ECO:0000256" key="2">
    <source>
        <dbReference type="SAM" id="MobiDB-lite"/>
    </source>
</evidence>
<organism evidence="3 4">
    <name type="scientific">Friedmanniomyces endolithicus</name>
    <dbReference type="NCBI Taxonomy" id="329885"/>
    <lineage>
        <taxon>Eukaryota</taxon>
        <taxon>Fungi</taxon>
        <taxon>Dikarya</taxon>
        <taxon>Ascomycota</taxon>
        <taxon>Pezizomycotina</taxon>
        <taxon>Dothideomycetes</taxon>
        <taxon>Dothideomycetidae</taxon>
        <taxon>Mycosphaerellales</taxon>
        <taxon>Teratosphaeriaceae</taxon>
        <taxon>Friedmanniomyces</taxon>
    </lineage>
</organism>
<evidence type="ECO:0000313" key="3">
    <source>
        <dbReference type="EMBL" id="KAK0960190.1"/>
    </source>
</evidence>
<dbReference type="EMBL" id="JAUJLE010000336">
    <property type="protein sequence ID" value="KAK0960190.1"/>
    <property type="molecule type" value="Genomic_DNA"/>
</dbReference>
<feature type="compositionally biased region" description="Low complexity" evidence="2">
    <location>
        <begin position="57"/>
        <end position="76"/>
    </location>
</feature>
<dbReference type="Proteomes" id="UP001175353">
    <property type="component" value="Unassembled WGS sequence"/>
</dbReference>
<feature type="compositionally biased region" description="Basic and acidic residues" evidence="2">
    <location>
        <begin position="471"/>
        <end position="480"/>
    </location>
</feature>
<feature type="region of interest" description="Disordered" evidence="2">
    <location>
        <begin position="602"/>
        <end position="707"/>
    </location>
</feature>
<feature type="compositionally biased region" description="Basic and acidic residues" evidence="2">
    <location>
        <begin position="33"/>
        <end position="44"/>
    </location>
</feature>
<name>A0AAN6H7R1_9PEZI</name>
<sequence>MCQYHYSYYATCHHQETVLVKYCDQVAPSPPEVIEKQSKRDKSLWRGRRQERRRTEQQQALQEELDLPSELLLESPPTWPAPYSGPEYTKTSSPSIGSPTTVTDEPYSEISSSIAEQHHSHSSHTPVAEGMAGLTPFGGIETLRTWMAGSTVKQVQREHAASSPAVSPTRVREPGIRMDTDESCELHNSSDILQHLAESSCNGGIVDGHSDTMRHPSYASDYLEDSTKSRDSFDFIEAEVDALKEMVERLKEDRERVLAEDKPVPSADVGQAALGAHCPGTCAAIANLSPAERLKLQHRLEASNPHKPLTEPQAPAPPGAMDFPSLGTSSAGSATPIRGPTPPSRKLSYATAAGSSIKVAASHVKPSTRVKRTDSKIPAPVVHPAPPRTVEHEFEDDQSVIVSPRVTHASGVVSNAPVASPNGMPSKHAPHFAQSTKSFARRASETLRRDSNDVAAKPFAEVSPTKSVRSKAPDLDTEKRAQHHKRKSLPDGWATVISSQPEAGKPEVTSATSSTATTFTYPTSDGDWQLITSETAAQATNASKAGTHQQSPRLQKKTSTYMSPTAATTQRTIATLSEEPVKRGIPKVKSAAALKLDIERARLSGNQPAPDTTINSTSSGSSSRVEQLSSSFGLSAKSPPEVGLQSPDTGYARSSAGDFGHQYHASHLRGTQLEKRQAARQKPNKKATASDTSRIPRARSNTVQPTCEAYSPTGKFVTSAAHTSSPSFLTSVANTVTRRRTSHADILKPIFDKLDSHGLRKETANVNAVKPQGVRQASAKDAARIARERLKERNDEASAALSDIILLARQGNAGEKFVMPAPRRAGSSDAASIVAEPELDLLTLPALQPVSSAPSQHIAADVAAMQADPSIIQIIRTASTAHSRSSSVPAQKSAPSSLRATARSFEPVWKPENPVQELSQLSWQGTLDRYSDEEWTAIPEDVRRSILTLRQFKSVGGSNSASPSRSGSPSKRHEQRFWGQLLQSQSSTSAAEVAGMTSSMSAESSGDMSSPPSVPAGPVCKGILDPAKKAVKWTIQEKSDSFCGAGALAPPAEQLDHYATPSISPTSDDTSPVKTPQSARAWTIGAGYSTRPYGWKGGDGREISFSGYGPQAEFNAASPVEMEFHARAPFSPVQEQYAPVKRTEYRSPAPKVWPRSQKQWAGYAGYGLMRPCGNMEIVSAVEQIPLGPEMMGLCNGCAPSGVY</sequence>
<evidence type="ECO:0000256" key="1">
    <source>
        <dbReference type="SAM" id="Coils"/>
    </source>
</evidence>
<evidence type="ECO:0000313" key="4">
    <source>
        <dbReference type="Proteomes" id="UP001175353"/>
    </source>
</evidence>
<feature type="compositionally biased region" description="Low complexity" evidence="2">
    <location>
        <begin position="954"/>
        <end position="969"/>
    </location>
</feature>
<feature type="compositionally biased region" description="Polar residues" evidence="2">
    <location>
        <begin position="687"/>
        <end position="705"/>
    </location>
</feature>
<feature type="compositionally biased region" description="Basic and acidic residues" evidence="2">
    <location>
        <begin position="442"/>
        <end position="452"/>
    </location>
</feature>
<comment type="caution">
    <text evidence="3">The sequence shown here is derived from an EMBL/GenBank/DDBJ whole genome shotgun (WGS) entry which is preliminary data.</text>
</comment>
<dbReference type="AlphaFoldDB" id="A0AAN6H7R1"/>
<feature type="compositionally biased region" description="Polar residues" evidence="2">
    <location>
        <begin position="604"/>
        <end position="615"/>
    </location>
</feature>
<feature type="compositionally biased region" description="Low complexity" evidence="2">
    <location>
        <begin position="996"/>
        <end position="1011"/>
    </location>
</feature>
<feature type="region of interest" description="Disordered" evidence="2">
    <location>
        <begin position="539"/>
        <end position="578"/>
    </location>
</feature>